<name>J9H1T1_9ZZZZ</name>
<evidence type="ECO:0000259" key="7">
    <source>
        <dbReference type="Pfam" id="PF02826"/>
    </source>
</evidence>
<evidence type="ECO:0000313" key="8">
    <source>
        <dbReference type="EMBL" id="EJX07405.1"/>
    </source>
</evidence>
<dbReference type="PANTHER" id="PTHR43761:SF1">
    <property type="entry name" value="D-ISOMER SPECIFIC 2-HYDROXYACID DEHYDROGENASE CATALYTIC DOMAIN-CONTAINING PROTEIN-RELATED"/>
    <property type="match status" value="1"/>
</dbReference>
<dbReference type="GO" id="GO:0051287">
    <property type="term" value="F:NAD binding"/>
    <property type="evidence" value="ECO:0007669"/>
    <property type="project" value="InterPro"/>
</dbReference>
<dbReference type="Pfam" id="PF00389">
    <property type="entry name" value="2-Hacid_dh"/>
    <property type="match status" value="1"/>
</dbReference>
<dbReference type="InterPro" id="IPR050418">
    <property type="entry name" value="D-iso_2-hydroxyacid_DH_PdxB"/>
</dbReference>
<protein>
    <submittedName>
        <fullName evidence="8">Erythronate-4-phosphate dehydrogenase</fullName>
    </submittedName>
</protein>
<dbReference type="InterPro" id="IPR006140">
    <property type="entry name" value="D-isomer_DH_NAD-bd"/>
</dbReference>
<dbReference type="InterPro" id="IPR006139">
    <property type="entry name" value="D-isomer_2_OHA_DH_cat_dom"/>
</dbReference>
<evidence type="ECO:0000256" key="4">
    <source>
        <dbReference type="ARBA" id="ARBA00023027"/>
    </source>
</evidence>
<reference evidence="8" key="1">
    <citation type="journal article" date="2012" name="PLoS ONE">
        <title>Gene sets for utilization of primary and secondary nutrition supplies in the distal gut of endangered iberian lynx.</title>
        <authorList>
            <person name="Alcaide M."/>
            <person name="Messina E."/>
            <person name="Richter M."/>
            <person name="Bargiela R."/>
            <person name="Peplies J."/>
            <person name="Huws S.A."/>
            <person name="Newbold C.J."/>
            <person name="Golyshin P.N."/>
            <person name="Simon M.A."/>
            <person name="Lopez G."/>
            <person name="Yakimov M.M."/>
            <person name="Ferrer M."/>
        </authorList>
    </citation>
    <scope>NUCLEOTIDE SEQUENCE</scope>
</reference>
<comment type="caution">
    <text evidence="8">The sequence shown here is derived from an EMBL/GenBank/DDBJ whole genome shotgun (WGS) entry which is preliminary data.</text>
</comment>
<dbReference type="GO" id="GO:0033711">
    <property type="term" value="F:4-phosphoerythronate dehydrogenase activity"/>
    <property type="evidence" value="ECO:0007669"/>
    <property type="project" value="InterPro"/>
</dbReference>
<dbReference type="InterPro" id="IPR020921">
    <property type="entry name" value="Erythronate-4-P_DHase"/>
</dbReference>
<sequence>MKCKKMKVIVDNKIPYIREAIERIADEVVYVPGAEFTPALVRDADALIIRTRTQCNRALLEGSRVKFIATATIGFDHIDVDYCREAGIVWQNCPGCNAGSVEQYVHAVLLLLKRQKGLVLEGACLGIVGVGHVGSRVERMARSLGMRVLRNDPPRADQGEAGFVDLATLARECDVITFHTPLHREGVYRTFHLADAAFFEGLQRCPFILNTSRGEVIETSALLQALQQGQIREAVIDTWEHEPDISLDLLNRVFLGTPHIAGYSADGKSNATRMALEALCRFFQVEADFQIVPPALPEREYASDPETAFLQAYNPMTDSEALKAAPEKFEYFRGNYPLRRELFM</sequence>
<dbReference type="GO" id="GO:0005737">
    <property type="term" value="C:cytoplasm"/>
    <property type="evidence" value="ECO:0007669"/>
    <property type="project" value="InterPro"/>
</dbReference>
<dbReference type="PANTHER" id="PTHR43761">
    <property type="entry name" value="D-ISOMER SPECIFIC 2-HYDROXYACID DEHYDROGENASE FAMILY PROTEIN (AFU_ORTHOLOGUE AFUA_1G13630)"/>
    <property type="match status" value="1"/>
</dbReference>
<dbReference type="AlphaFoldDB" id="J9H1T1"/>
<dbReference type="NCBIfam" id="NF001309">
    <property type="entry name" value="PRK00257.1"/>
    <property type="match status" value="1"/>
</dbReference>
<dbReference type="Pfam" id="PF02826">
    <property type="entry name" value="2-Hacid_dh_C"/>
    <property type="match status" value="1"/>
</dbReference>
<organism evidence="8">
    <name type="scientific">gut metagenome</name>
    <dbReference type="NCBI Taxonomy" id="749906"/>
    <lineage>
        <taxon>unclassified sequences</taxon>
        <taxon>metagenomes</taxon>
        <taxon>organismal metagenomes</taxon>
    </lineage>
</organism>
<keyword evidence="2" id="KW-0963">Cytoplasm</keyword>
<dbReference type="GO" id="GO:0008615">
    <property type="term" value="P:pyridoxine biosynthetic process"/>
    <property type="evidence" value="ECO:0007669"/>
    <property type="project" value="UniProtKB-KW"/>
</dbReference>
<gene>
    <name evidence="8" type="ORF">EVA_04463</name>
</gene>
<dbReference type="HAMAP" id="MF_01825">
    <property type="entry name" value="PdxB"/>
    <property type="match status" value="1"/>
</dbReference>
<evidence type="ECO:0000256" key="1">
    <source>
        <dbReference type="ARBA" id="ARBA00005854"/>
    </source>
</evidence>
<dbReference type="InterPro" id="IPR036291">
    <property type="entry name" value="NAD(P)-bd_dom_sf"/>
</dbReference>
<comment type="similarity">
    <text evidence="1">Belongs to the D-isomer specific 2-hydroxyacid dehydrogenase family.</text>
</comment>
<dbReference type="CDD" id="cd12158">
    <property type="entry name" value="ErythrP_dh"/>
    <property type="match status" value="1"/>
</dbReference>
<accession>J9H1T1</accession>
<evidence type="ECO:0000256" key="5">
    <source>
        <dbReference type="ARBA" id="ARBA00023096"/>
    </source>
</evidence>
<evidence type="ECO:0000259" key="6">
    <source>
        <dbReference type="Pfam" id="PF00389"/>
    </source>
</evidence>
<feature type="domain" description="D-isomer specific 2-hydroxyacid dehydrogenase catalytic" evidence="6">
    <location>
        <begin position="20"/>
        <end position="285"/>
    </location>
</feature>
<keyword evidence="3" id="KW-0560">Oxidoreductase</keyword>
<dbReference type="EMBL" id="AMCI01000885">
    <property type="protein sequence ID" value="EJX07405.1"/>
    <property type="molecule type" value="Genomic_DNA"/>
</dbReference>
<dbReference type="SUPFAM" id="SSF52283">
    <property type="entry name" value="Formate/glycerate dehydrogenase catalytic domain-like"/>
    <property type="match status" value="1"/>
</dbReference>
<keyword evidence="5" id="KW-0664">Pyridoxine biosynthesis</keyword>
<evidence type="ECO:0000256" key="2">
    <source>
        <dbReference type="ARBA" id="ARBA00022490"/>
    </source>
</evidence>
<proteinExistence type="inferred from homology"/>
<keyword evidence="4" id="KW-0520">NAD</keyword>
<dbReference type="Gene3D" id="3.40.50.720">
    <property type="entry name" value="NAD(P)-binding Rossmann-like Domain"/>
    <property type="match status" value="2"/>
</dbReference>
<dbReference type="SUPFAM" id="SSF51735">
    <property type="entry name" value="NAD(P)-binding Rossmann-fold domains"/>
    <property type="match status" value="1"/>
</dbReference>
<evidence type="ECO:0000256" key="3">
    <source>
        <dbReference type="ARBA" id="ARBA00023002"/>
    </source>
</evidence>
<feature type="domain" description="D-isomer specific 2-hydroxyacid dehydrogenase NAD-binding" evidence="7">
    <location>
        <begin position="115"/>
        <end position="261"/>
    </location>
</feature>